<protein>
    <recommendedName>
        <fullName evidence="9">Phosphotransferase</fullName>
        <ecNumber evidence="9">2.7.1.-</ecNumber>
    </recommendedName>
</protein>
<evidence type="ECO:0000256" key="5">
    <source>
        <dbReference type="ARBA" id="ARBA00022741"/>
    </source>
</evidence>
<dbReference type="InterPro" id="IPR022672">
    <property type="entry name" value="Hexokinase_N"/>
</dbReference>
<evidence type="ECO:0000256" key="9">
    <source>
        <dbReference type="RuleBase" id="RU362007"/>
    </source>
</evidence>
<dbReference type="PRINTS" id="PR00475">
    <property type="entry name" value="HEXOKINASE"/>
</dbReference>
<gene>
    <name evidence="12" type="ORF">AT9943_LOCUS3305</name>
</gene>
<accession>A0A7G2DW06</accession>
<dbReference type="FunFam" id="3.30.420.40:FF:000034">
    <property type="entry name" value="Phosphotransferase"/>
    <property type="match status" value="1"/>
</dbReference>
<dbReference type="GO" id="GO:0004396">
    <property type="term" value="F:hexokinase activity"/>
    <property type="evidence" value="ECO:0007669"/>
    <property type="project" value="UniProtKB-UniRule"/>
</dbReference>
<feature type="domain" description="Hexokinase N-terminal" evidence="10">
    <location>
        <begin position="43"/>
        <end position="234"/>
    </location>
</feature>
<organism evidence="12 13">
    <name type="scientific">Arabidopsis thaliana</name>
    <name type="common">Mouse-ear cress</name>
    <dbReference type="NCBI Taxonomy" id="3702"/>
    <lineage>
        <taxon>Eukaryota</taxon>
        <taxon>Viridiplantae</taxon>
        <taxon>Streptophyta</taxon>
        <taxon>Embryophyta</taxon>
        <taxon>Tracheophyta</taxon>
        <taxon>Spermatophyta</taxon>
        <taxon>Magnoliopsida</taxon>
        <taxon>eudicotyledons</taxon>
        <taxon>Gunneridae</taxon>
        <taxon>Pentapetalae</taxon>
        <taxon>rosids</taxon>
        <taxon>malvids</taxon>
        <taxon>Brassicales</taxon>
        <taxon>Brassicaceae</taxon>
        <taxon>Camelineae</taxon>
        <taxon>Arabidopsis</taxon>
    </lineage>
</organism>
<evidence type="ECO:0000256" key="1">
    <source>
        <dbReference type="ARBA" id="ARBA00004888"/>
    </source>
</evidence>
<feature type="domain" description="Hexokinase C-terminal" evidence="11">
    <location>
        <begin position="241"/>
        <end position="478"/>
    </location>
</feature>
<comment type="pathway">
    <text evidence="1">Carbohydrate degradation; glycolysis; D-glyceraldehyde 3-phosphate and glycerone phosphate from D-glucose: step 1/4.</text>
</comment>
<comment type="similarity">
    <text evidence="3 9">Belongs to the hexokinase family.</text>
</comment>
<evidence type="ECO:0000256" key="7">
    <source>
        <dbReference type="ARBA" id="ARBA00022840"/>
    </source>
</evidence>
<dbReference type="GO" id="GO:0001678">
    <property type="term" value="P:intracellular glucose homeostasis"/>
    <property type="evidence" value="ECO:0007669"/>
    <property type="project" value="InterPro"/>
</dbReference>
<dbReference type="PANTHER" id="PTHR19443:SF63">
    <property type="entry name" value="HEXOKINASE-LIKE 1 PROTEIN-RELATED"/>
    <property type="match status" value="1"/>
</dbReference>
<keyword evidence="7 9" id="KW-0067">ATP-binding</keyword>
<dbReference type="EC" id="2.7.1.-" evidence="9"/>
<evidence type="ECO:0000259" key="11">
    <source>
        <dbReference type="Pfam" id="PF03727"/>
    </source>
</evidence>
<dbReference type="GO" id="GO:0005536">
    <property type="term" value="F:D-glucose binding"/>
    <property type="evidence" value="ECO:0007669"/>
    <property type="project" value="InterPro"/>
</dbReference>
<evidence type="ECO:0000256" key="8">
    <source>
        <dbReference type="ARBA" id="ARBA00023152"/>
    </source>
</evidence>
<dbReference type="Pfam" id="PF03727">
    <property type="entry name" value="Hexokinase_2"/>
    <property type="match status" value="1"/>
</dbReference>
<dbReference type="InterPro" id="IPR022673">
    <property type="entry name" value="Hexokinase_C"/>
</dbReference>
<evidence type="ECO:0000256" key="6">
    <source>
        <dbReference type="ARBA" id="ARBA00022777"/>
    </source>
</evidence>
<proteinExistence type="inferred from homology"/>
<keyword evidence="5 9" id="KW-0547">Nucleotide-binding</keyword>
<evidence type="ECO:0000259" key="10">
    <source>
        <dbReference type="Pfam" id="PF00349"/>
    </source>
</evidence>
<dbReference type="AlphaFoldDB" id="A0A7G2DW06"/>
<dbReference type="InterPro" id="IPR001312">
    <property type="entry name" value="Hexokinase"/>
</dbReference>
<dbReference type="SUPFAM" id="SSF53067">
    <property type="entry name" value="Actin-like ATPase domain"/>
    <property type="match status" value="2"/>
</dbReference>
<dbReference type="Proteomes" id="UP000516314">
    <property type="component" value="Chromosome 1"/>
</dbReference>
<dbReference type="InterPro" id="IPR043129">
    <property type="entry name" value="ATPase_NBD"/>
</dbReference>
<dbReference type="GO" id="GO:0019318">
    <property type="term" value="P:hexose metabolic process"/>
    <property type="evidence" value="ECO:0007669"/>
    <property type="project" value="UniProtKB-UniPathway"/>
</dbReference>
<reference evidence="12 13" key="1">
    <citation type="submission" date="2020-09" db="EMBL/GenBank/DDBJ databases">
        <authorList>
            <person name="Ashkenazy H."/>
        </authorList>
    </citation>
    <scope>NUCLEOTIDE SEQUENCE [LARGE SCALE GENOMIC DNA]</scope>
    <source>
        <strain evidence="13">cv. Cdm-0</strain>
    </source>
</reference>
<dbReference type="PROSITE" id="PS51748">
    <property type="entry name" value="HEXOKINASE_2"/>
    <property type="match status" value="1"/>
</dbReference>
<keyword evidence="6 9" id="KW-0418">Kinase</keyword>
<dbReference type="UniPathway" id="UPA00242"/>
<evidence type="ECO:0000256" key="3">
    <source>
        <dbReference type="ARBA" id="ARBA00009225"/>
    </source>
</evidence>
<evidence type="ECO:0000313" key="13">
    <source>
        <dbReference type="Proteomes" id="UP000516314"/>
    </source>
</evidence>
<evidence type="ECO:0000256" key="4">
    <source>
        <dbReference type="ARBA" id="ARBA00022679"/>
    </source>
</evidence>
<dbReference type="GO" id="GO:0005524">
    <property type="term" value="F:ATP binding"/>
    <property type="evidence" value="ECO:0007669"/>
    <property type="project" value="UniProtKB-UniRule"/>
</dbReference>
<dbReference type="Gene3D" id="3.40.367.20">
    <property type="match status" value="1"/>
</dbReference>
<evidence type="ECO:0000313" key="12">
    <source>
        <dbReference type="EMBL" id="CAD5314890.1"/>
    </source>
</evidence>
<dbReference type="PANTHER" id="PTHR19443">
    <property type="entry name" value="HEXOKINASE"/>
    <property type="match status" value="1"/>
</dbReference>
<name>A0A7G2DW06_ARATH</name>
<dbReference type="UniPathway" id="UPA00109">
    <property type="reaction ID" value="UER00180"/>
</dbReference>
<keyword evidence="4 9" id="KW-0808">Transferase</keyword>
<dbReference type="Pfam" id="PF00349">
    <property type="entry name" value="Hexokinase_1"/>
    <property type="match status" value="1"/>
</dbReference>
<dbReference type="CDD" id="cd24020">
    <property type="entry name" value="ASKHA_NBD_HK_plant"/>
    <property type="match status" value="1"/>
</dbReference>
<evidence type="ECO:0000256" key="2">
    <source>
        <dbReference type="ARBA" id="ARBA00005028"/>
    </source>
</evidence>
<sequence>MSFMFASPIITPTIGSFTFSSRRSNYTVMSTVRTNSASTCPMLTKFQKDCDTPTTYLRNVANAITDDMRAGLAVEGGGDLEMLLTYVDTLPSGKEEGLFYALDLGGTNLRVLSVEFGGKPTEPKQISIPPELMIGTREQLFGFIASTLASFVANEEPGLFPLEQGRKREIGFTFSFPVKQTSFDSGTLIKWTKGFNVSGMEGENVVACLNEAMEAHGLDMRVNDGVGTLAGARYSDEDVMIGVILGTGTNACYVEQKHAIPKLQSKSSSGITIINTEWGGFSKVLPQTIFDQEMDAESPNRGEHLYEKMVSGMYLGEIVRRVLLQMCETSDLFGQFVPGGNLSKPFALKTEHLNKMQEDTTDDLQTVGLVLYNILEVEANLQERRRVVEVCDTVVKRGGRLAGAGIVAILEKIEEETQRMVSGKRTVVAMDGSLYENYPQYQQYMEEALVELLGDNRSYIAIEHAKDVSGLGAALLAATNSIYST</sequence>
<dbReference type="Gene3D" id="3.30.420.40">
    <property type="match status" value="1"/>
</dbReference>
<keyword evidence="8 9" id="KW-0324">Glycolysis</keyword>
<dbReference type="GO" id="GO:0006096">
    <property type="term" value="P:glycolytic process"/>
    <property type="evidence" value="ECO:0007669"/>
    <property type="project" value="UniProtKB-UniPathway"/>
</dbReference>
<dbReference type="EMBL" id="LR881466">
    <property type="protein sequence ID" value="CAD5314890.1"/>
    <property type="molecule type" value="Genomic_DNA"/>
</dbReference>
<comment type="pathway">
    <text evidence="2">Carbohydrate metabolism; hexose metabolism.</text>
</comment>